<evidence type="ECO:0000313" key="2">
    <source>
        <dbReference type="EMBL" id="VDG76597.1"/>
    </source>
</evidence>
<organism evidence="2 3">
    <name type="scientific">Actinobaculum suis</name>
    <dbReference type="NCBI Taxonomy" id="1657"/>
    <lineage>
        <taxon>Bacteria</taxon>
        <taxon>Bacillati</taxon>
        <taxon>Actinomycetota</taxon>
        <taxon>Actinomycetes</taxon>
        <taxon>Actinomycetales</taxon>
        <taxon>Actinomycetaceae</taxon>
        <taxon>Actinobaculum</taxon>
    </lineage>
</organism>
<keyword evidence="1" id="KW-0812">Transmembrane</keyword>
<gene>
    <name evidence="2" type="ORF">NCTC10327_01236</name>
</gene>
<name>A0A7Z9C8N3_9ACTO</name>
<accession>A0A7Z9C8N3</accession>
<dbReference type="EMBL" id="UYIO01000001">
    <property type="protein sequence ID" value="VDG76597.1"/>
    <property type="molecule type" value="Genomic_DNA"/>
</dbReference>
<protein>
    <recommendedName>
        <fullName evidence="4">NUDIX hydrolase</fullName>
    </recommendedName>
</protein>
<feature type="transmembrane region" description="Helical" evidence="1">
    <location>
        <begin position="6"/>
        <end position="26"/>
    </location>
</feature>
<proteinExistence type="predicted"/>
<keyword evidence="1" id="KW-1133">Transmembrane helix</keyword>
<dbReference type="AlphaFoldDB" id="A0A7Z9C8N3"/>
<sequence>MTPWQITLLIVVLIALIVMSLCVMLARRLNRLHSNVLKARLVAEQALAARARYASEAARSGELDIAGALILTERAETCLDNSMVPIVSEGLEELYDADALSGARRNNSEITPAEAAAATAQRRNLESELSRTLRLTVGELDPADIAPEHQDTFAKLERARLDVRMTRKFHNSQVAQARHLHKLWLVRLFRLAGRAPMPQTIDIDDE</sequence>
<comment type="caution">
    <text evidence="2">The sequence shown here is derived from an EMBL/GenBank/DDBJ whole genome shotgun (WGS) entry which is preliminary data.</text>
</comment>
<dbReference type="Proteomes" id="UP000269974">
    <property type="component" value="Unassembled WGS sequence"/>
</dbReference>
<evidence type="ECO:0000256" key="1">
    <source>
        <dbReference type="SAM" id="Phobius"/>
    </source>
</evidence>
<evidence type="ECO:0008006" key="4">
    <source>
        <dbReference type="Google" id="ProtNLM"/>
    </source>
</evidence>
<keyword evidence="1" id="KW-0472">Membrane</keyword>
<reference evidence="2 3" key="1">
    <citation type="submission" date="2018-11" db="EMBL/GenBank/DDBJ databases">
        <authorList>
            <consortium name="Pathogen Informatics"/>
        </authorList>
    </citation>
    <scope>NUCLEOTIDE SEQUENCE [LARGE SCALE GENOMIC DNA]</scope>
    <source>
        <strain evidence="2 3">NCTC10327</strain>
    </source>
</reference>
<evidence type="ECO:0000313" key="3">
    <source>
        <dbReference type="Proteomes" id="UP000269974"/>
    </source>
</evidence>
<dbReference type="RefSeq" id="WP_185934084.1">
    <property type="nucleotide sequence ID" value="NZ_UYIO01000001.1"/>
</dbReference>